<gene>
    <name evidence="1" type="ORF">BDN71DRAFT_1511847</name>
</gene>
<sequence length="253" mass="28971">MGIKATVVQSALNRPSILGEGDIDATLLWEWFTKCENYLQHKDISGLAMTKSVAYGMSSMRMIHWLTANGPLLDMMEWDDYKDQMHSLFLPSDWEHTTRMDILRFHQNFKIFIDYAFKVMGKNNLLAGTDSFMNNEFMHETIKARMESELSRECSHGGLGQVESFKTWLDEVKHINKHCQQQFEEMSAAIAKLAIKPAATTRTPFIHHGTPMTNPHTMNTTPMPKLTESECQLLSSNSSCYKCRKFWAGHIGP</sequence>
<accession>A0A9P5ZPY9</accession>
<dbReference type="OrthoDB" id="2369050at2759"/>
<evidence type="ECO:0000313" key="2">
    <source>
        <dbReference type="Proteomes" id="UP000807025"/>
    </source>
</evidence>
<comment type="caution">
    <text evidence="1">The sequence shown here is derived from an EMBL/GenBank/DDBJ whole genome shotgun (WGS) entry which is preliminary data.</text>
</comment>
<name>A0A9P5ZPY9_PLEER</name>
<evidence type="ECO:0000313" key="1">
    <source>
        <dbReference type="EMBL" id="KAF9489751.1"/>
    </source>
</evidence>
<keyword evidence="2" id="KW-1185">Reference proteome</keyword>
<reference evidence="1" key="1">
    <citation type="submission" date="2020-11" db="EMBL/GenBank/DDBJ databases">
        <authorList>
            <consortium name="DOE Joint Genome Institute"/>
            <person name="Ahrendt S."/>
            <person name="Riley R."/>
            <person name="Andreopoulos W."/>
            <person name="Labutti K."/>
            <person name="Pangilinan J."/>
            <person name="Ruiz-Duenas F.J."/>
            <person name="Barrasa J.M."/>
            <person name="Sanchez-Garcia M."/>
            <person name="Camarero S."/>
            <person name="Miyauchi S."/>
            <person name="Serrano A."/>
            <person name="Linde D."/>
            <person name="Babiker R."/>
            <person name="Drula E."/>
            <person name="Ayuso-Fernandez I."/>
            <person name="Pacheco R."/>
            <person name="Padilla G."/>
            <person name="Ferreira P."/>
            <person name="Barriuso J."/>
            <person name="Kellner H."/>
            <person name="Castanera R."/>
            <person name="Alfaro M."/>
            <person name="Ramirez L."/>
            <person name="Pisabarro A.G."/>
            <person name="Kuo A."/>
            <person name="Tritt A."/>
            <person name="Lipzen A."/>
            <person name="He G."/>
            <person name="Yan M."/>
            <person name="Ng V."/>
            <person name="Cullen D."/>
            <person name="Martin F."/>
            <person name="Rosso M.-N."/>
            <person name="Henrissat B."/>
            <person name="Hibbett D."/>
            <person name="Martinez A.T."/>
            <person name="Grigoriev I.V."/>
        </authorList>
    </citation>
    <scope>NUCLEOTIDE SEQUENCE</scope>
    <source>
        <strain evidence="1">ATCC 90797</strain>
    </source>
</reference>
<protein>
    <submittedName>
        <fullName evidence="1">Uncharacterized protein</fullName>
    </submittedName>
</protein>
<proteinExistence type="predicted"/>
<dbReference type="EMBL" id="MU154661">
    <property type="protein sequence ID" value="KAF9489751.1"/>
    <property type="molecule type" value="Genomic_DNA"/>
</dbReference>
<organism evidence="1 2">
    <name type="scientific">Pleurotus eryngii</name>
    <name type="common">Boletus of the steppes</name>
    <dbReference type="NCBI Taxonomy" id="5323"/>
    <lineage>
        <taxon>Eukaryota</taxon>
        <taxon>Fungi</taxon>
        <taxon>Dikarya</taxon>
        <taxon>Basidiomycota</taxon>
        <taxon>Agaricomycotina</taxon>
        <taxon>Agaricomycetes</taxon>
        <taxon>Agaricomycetidae</taxon>
        <taxon>Agaricales</taxon>
        <taxon>Pleurotineae</taxon>
        <taxon>Pleurotaceae</taxon>
        <taxon>Pleurotus</taxon>
    </lineage>
</organism>
<dbReference type="AlphaFoldDB" id="A0A9P5ZPY9"/>
<dbReference type="Proteomes" id="UP000807025">
    <property type="component" value="Unassembled WGS sequence"/>
</dbReference>